<keyword evidence="1" id="KW-0472">Membrane</keyword>
<protein>
    <submittedName>
        <fullName evidence="2">Uncharacterized protein</fullName>
    </submittedName>
</protein>
<comment type="caution">
    <text evidence="2">The sequence shown here is derived from an EMBL/GenBank/DDBJ whole genome shotgun (WGS) entry which is preliminary data.</text>
</comment>
<evidence type="ECO:0000256" key="1">
    <source>
        <dbReference type="SAM" id="Phobius"/>
    </source>
</evidence>
<evidence type="ECO:0000313" key="3">
    <source>
        <dbReference type="Proteomes" id="UP001239909"/>
    </source>
</evidence>
<evidence type="ECO:0000313" key="2">
    <source>
        <dbReference type="EMBL" id="GMG83406.1"/>
    </source>
</evidence>
<accession>A0ABQ6LR13</accession>
<keyword evidence="3" id="KW-1185">Reference proteome</keyword>
<keyword evidence="1" id="KW-0812">Transmembrane</keyword>
<gene>
    <name evidence="2" type="ORF">LNKW23_26190</name>
</gene>
<name>A0ABQ6LR13_9RHOB</name>
<feature type="transmembrane region" description="Helical" evidence="1">
    <location>
        <begin position="7"/>
        <end position="23"/>
    </location>
</feature>
<proteinExistence type="predicted"/>
<reference evidence="2 3" key="1">
    <citation type="submission" date="2023-04" db="EMBL/GenBank/DDBJ databases">
        <title>Marinoamorphus aggregata gen. nov., sp. Nov., isolate from tissue of brittle star Ophioplocus japonicus.</title>
        <authorList>
            <person name="Kawano K."/>
            <person name="Sawayama S."/>
            <person name="Nakagawa S."/>
        </authorList>
    </citation>
    <scope>NUCLEOTIDE SEQUENCE [LARGE SCALE GENOMIC DNA]</scope>
    <source>
        <strain evidence="2 3">NKW23</strain>
    </source>
</reference>
<keyword evidence="1" id="KW-1133">Transmembrane helix</keyword>
<sequence length="156" mass="15448">MNGTLRLLAVALVIGAGAVWYLYENGGPAEDAAAPPPEGPAALAAGETVRLCLPAGTGAEARAMLVLEAYTPPATGDGSIAVQWPGAAAPQYVAVFPATAFSVAEGAEPKRFLLGPPPETAGAGPLCAEVSVGDGSTAQADAGAPAARLRIEIVEE</sequence>
<dbReference type="EMBL" id="BSYI01000019">
    <property type="protein sequence ID" value="GMG83406.1"/>
    <property type="molecule type" value="Genomic_DNA"/>
</dbReference>
<organism evidence="2 3">
    <name type="scientific">Paralimibaculum aggregatum</name>
    <dbReference type="NCBI Taxonomy" id="3036245"/>
    <lineage>
        <taxon>Bacteria</taxon>
        <taxon>Pseudomonadati</taxon>
        <taxon>Pseudomonadota</taxon>
        <taxon>Alphaproteobacteria</taxon>
        <taxon>Rhodobacterales</taxon>
        <taxon>Paracoccaceae</taxon>
        <taxon>Paralimibaculum</taxon>
    </lineage>
</organism>
<dbReference type="Proteomes" id="UP001239909">
    <property type="component" value="Unassembled WGS sequence"/>
</dbReference>
<dbReference type="RefSeq" id="WP_285672202.1">
    <property type="nucleotide sequence ID" value="NZ_BSYI01000019.1"/>
</dbReference>